<dbReference type="Proteomes" id="UP001634394">
    <property type="component" value="Unassembled WGS sequence"/>
</dbReference>
<feature type="domain" description="G-protein coupled receptors family 3 profile" evidence="9">
    <location>
        <begin position="619"/>
        <end position="853"/>
    </location>
</feature>
<dbReference type="InterPro" id="IPR001828">
    <property type="entry name" value="ANF_lig-bd_rcpt"/>
</dbReference>
<keyword evidence="4 7" id="KW-0472">Membrane</keyword>
<feature type="signal peptide" evidence="8">
    <location>
        <begin position="1"/>
        <end position="22"/>
    </location>
</feature>
<evidence type="ECO:0000256" key="4">
    <source>
        <dbReference type="ARBA" id="ARBA00023136"/>
    </source>
</evidence>
<comment type="caution">
    <text evidence="10">The sequence shown here is derived from an EMBL/GenBank/DDBJ whole genome shotgun (WGS) entry which is preliminary data.</text>
</comment>
<keyword evidence="8" id="KW-0732">Signal</keyword>
<comment type="subcellular location">
    <subcellularLocation>
        <location evidence="1">Membrane</location>
        <topology evidence="1">Multi-pass membrane protein</topology>
    </subcellularLocation>
</comment>
<dbReference type="Pfam" id="PF00003">
    <property type="entry name" value="7tm_3"/>
    <property type="match status" value="1"/>
</dbReference>
<evidence type="ECO:0000256" key="3">
    <source>
        <dbReference type="ARBA" id="ARBA00022989"/>
    </source>
</evidence>
<keyword evidence="11" id="KW-1185">Reference proteome</keyword>
<evidence type="ECO:0000256" key="2">
    <source>
        <dbReference type="ARBA" id="ARBA00022692"/>
    </source>
</evidence>
<dbReference type="InterPro" id="IPR000337">
    <property type="entry name" value="GPCR_3"/>
</dbReference>
<dbReference type="PRINTS" id="PR00248">
    <property type="entry name" value="GPCRMGR"/>
</dbReference>
<evidence type="ECO:0000256" key="8">
    <source>
        <dbReference type="SAM" id="SignalP"/>
    </source>
</evidence>
<feature type="transmembrane region" description="Helical" evidence="7">
    <location>
        <begin position="761"/>
        <end position="779"/>
    </location>
</feature>
<protein>
    <recommendedName>
        <fullName evidence="9">G-protein coupled receptors family 3 profile domain-containing protein</fullName>
    </recommendedName>
</protein>
<dbReference type="InterPro" id="IPR017978">
    <property type="entry name" value="GPCR_3_C"/>
</dbReference>
<gene>
    <name evidence="10" type="ORF">ACJMK2_011303</name>
</gene>
<evidence type="ECO:0000256" key="5">
    <source>
        <dbReference type="ARBA" id="ARBA00023170"/>
    </source>
</evidence>
<evidence type="ECO:0000256" key="7">
    <source>
        <dbReference type="SAM" id="Phobius"/>
    </source>
</evidence>
<dbReference type="CDD" id="cd13953">
    <property type="entry name" value="7tm_classC_mGluR-like"/>
    <property type="match status" value="1"/>
</dbReference>
<keyword evidence="5" id="KW-0675">Receptor</keyword>
<evidence type="ECO:0000259" key="9">
    <source>
        <dbReference type="PROSITE" id="PS50259"/>
    </source>
</evidence>
<keyword evidence="3 7" id="KW-1133">Transmembrane helix</keyword>
<evidence type="ECO:0000256" key="1">
    <source>
        <dbReference type="ARBA" id="ARBA00004141"/>
    </source>
</evidence>
<organism evidence="10 11">
    <name type="scientific">Sinanodonta woodiana</name>
    <name type="common">Chinese pond mussel</name>
    <name type="synonym">Anodonta woodiana</name>
    <dbReference type="NCBI Taxonomy" id="1069815"/>
    <lineage>
        <taxon>Eukaryota</taxon>
        <taxon>Metazoa</taxon>
        <taxon>Spiralia</taxon>
        <taxon>Lophotrochozoa</taxon>
        <taxon>Mollusca</taxon>
        <taxon>Bivalvia</taxon>
        <taxon>Autobranchia</taxon>
        <taxon>Heteroconchia</taxon>
        <taxon>Palaeoheterodonta</taxon>
        <taxon>Unionida</taxon>
        <taxon>Unionoidea</taxon>
        <taxon>Unionidae</taxon>
        <taxon>Unioninae</taxon>
        <taxon>Sinanodonta</taxon>
    </lineage>
</organism>
<feature type="transmembrane region" description="Helical" evidence="7">
    <location>
        <begin position="791"/>
        <end position="812"/>
    </location>
</feature>
<dbReference type="GO" id="GO:0016020">
    <property type="term" value="C:membrane"/>
    <property type="evidence" value="ECO:0007669"/>
    <property type="project" value="UniProtKB-SubCell"/>
</dbReference>
<feature type="transmembrane region" description="Helical" evidence="7">
    <location>
        <begin position="824"/>
        <end position="846"/>
    </location>
</feature>
<evidence type="ECO:0000313" key="11">
    <source>
        <dbReference type="Proteomes" id="UP001634394"/>
    </source>
</evidence>
<accession>A0ABD3V724</accession>
<dbReference type="EMBL" id="JBJQND010000013">
    <property type="protein sequence ID" value="KAL3856568.1"/>
    <property type="molecule type" value="Genomic_DNA"/>
</dbReference>
<dbReference type="Pfam" id="PF01094">
    <property type="entry name" value="ANF_receptor"/>
    <property type="match status" value="1"/>
</dbReference>
<evidence type="ECO:0000313" key="10">
    <source>
        <dbReference type="EMBL" id="KAL3856568.1"/>
    </source>
</evidence>
<feature type="transmembrane region" description="Helical" evidence="7">
    <location>
        <begin position="651"/>
        <end position="672"/>
    </location>
</feature>
<dbReference type="AlphaFoldDB" id="A0ABD3V724"/>
<name>A0ABD3V724_SINWO</name>
<keyword evidence="2 7" id="KW-0812">Transmembrane</keyword>
<dbReference type="PANTHER" id="PTHR24060">
    <property type="entry name" value="METABOTROPIC GLUTAMATE RECEPTOR"/>
    <property type="match status" value="1"/>
</dbReference>
<dbReference type="InterPro" id="IPR028082">
    <property type="entry name" value="Peripla_BP_I"/>
</dbReference>
<dbReference type="InterPro" id="IPR050726">
    <property type="entry name" value="mGluR"/>
</dbReference>
<feature type="transmembrane region" description="Helical" evidence="7">
    <location>
        <begin position="579"/>
        <end position="606"/>
    </location>
</feature>
<evidence type="ECO:0000256" key="6">
    <source>
        <dbReference type="ARBA" id="ARBA00023180"/>
    </source>
</evidence>
<dbReference type="SUPFAM" id="SSF53822">
    <property type="entry name" value="Periplasmic binding protein-like I"/>
    <property type="match status" value="1"/>
</dbReference>
<reference evidence="10 11" key="1">
    <citation type="submission" date="2024-11" db="EMBL/GenBank/DDBJ databases">
        <title>Chromosome-level genome assembly of the freshwater bivalve Anodonta woodiana.</title>
        <authorList>
            <person name="Chen X."/>
        </authorList>
    </citation>
    <scope>NUCLEOTIDE SEQUENCE [LARGE SCALE GENOMIC DNA]</scope>
    <source>
        <strain evidence="10">MN2024</strain>
        <tissue evidence="10">Gills</tissue>
    </source>
</reference>
<dbReference type="Gene3D" id="3.40.50.2300">
    <property type="match status" value="2"/>
</dbReference>
<feature type="chain" id="PRO_5044888997" description="G-protein coupled receptors family 3 profile domain-containing protein" evidence="8">
    <location>
        <begin position="23"/>
        <end position="986"/>
    </location>
</feature>
<feature type="transmembrane region" description="Helical" evidence="7">
    <location>
        <begin position="693"/>
        <end position="715"/>
    </location>
</feature>
<proteinExistence type="predicted"/>
<dbReference type="CDD" id="cd06350">
    <property type="entry name" value="PBP1_GPCR_family_C-like"/>
    <property type="match status" value="1"/>
</dbReference>
<dbReference type="PROSITE" id="PS50259">
    <property type="entry name" value="G_PROTEIN_RECEP_F3_4"/>
    <property type="match status" value="1"/>
</dbReference>
<sequence length="986" mass="108869">MWTHHITTHVLITSLLTLLSEAQEQCPAVTNPCSFDGVAIRQANNTNDPLRFYYIVGLFGVHQNGGTAYTCGSTTVRGILNLEAFLWAINEYSPDKNQISVGGVGFDSCSRVENTLENVLSFEKCKVTLPGGVNRRNVVAYVGPYTSPEATTTLNLLNDMNRTTVSPAVSSAILRSNSSYPYFLRTIPSEQIESTIIAKLLIKTGVKFIQVVYQNDVYWKSLFDAFTNSLASDICVVASMAISPNAVPADLGTMIDNMATNTVSTKIVVVFADKIRARLILEAVRDRNKVGVFQFIGTSAWGNSVDVIQDLTGANTAITIVPSDSISAYAGDVSRFYNYLYSLKPSSNAYNNKWFTEFWENTFECSINSNNYVRVCNTSMEDLRTKAPTDMYVPYTLMAVDAVMKGVKVATAQYCQQQYSLCSDLMNGFPRGQKFRDSISAATTTAGQNFFSANGDQGSTFTMYKILQVDNNAYQEIYRYQPSSGIDEFAQVGSRTLYVKSSTCSGDPCLKCKGSTVPVTQPVAPTTTPKPESTTADLSEGGKYKQVYFRSDQEFTGIYIYNDISLRKEKTRFDLGHQWIIAIGVLAGMGILCVLFFEIYILYKLLGTRIGKQWRTMWLGQLLLFGLFLSFLVLFAYLPVPSKATCGITRFGVGVSYSICFAVLLVKLMVLLTSKTSESLIPGEESSNYLRGIYQFLMFVFVVGVQIVIDVQWLIQIPPDVVKVISNSGQEVWICNHYTWSVQNGYNNMTSFVRTEFENHLLSLVYIMFLIFITTILAMKAHGIITNHRESIFIGVASGFSIPIWIAWTLVGGLNRDHAYAHEIGDACVAFGLFITATMITFAMFLPKVRQLVNMGVEGIYLEDDRDTYYAGSVIMAPPSYKSRPSSVVYVNSSGLYSDPVVIGNGDAVARVRPGSTYSAPVYVKRPESQTGIKGGSVLRVTGDLTGKMIKKPASEIAYPISYRKTRSEAGGTLKRATSAQHLGAL</sequence>
<feature type="transmembrane region" description="Helical" evidence="7">
    <location>
        <begin position="618"/>
        <end position="639"/>
    </location>
</feature>
<keyword evidence="6" id="KW-0325">Glycoprotein</keyword>